<gene>
    <name evidence="2" type="ORF">PCASD_16544</name>
</gene>
<proteinExistence type="predicted"/>
<evidence type="ECO:0000313" key="2">
    <source>
        <dbReference type="EMBL" id="PLW32002.1"/>
    </source>
</evidence>
<reference evidence="2 3" key="1">
    <citation type="submission" date="2017-11" db="EMBL/GenBank/DDBJ databases">
        <title>De novo assembly and phasing of dikaryotic genomes from two isolates of Puccinia coronata f. sp. avenae, the causal agent of oat crown rust.</title>
        <authorList>
            <person name="Miller M.E."/>
            <person name="Zhang Y."/>
            <person name="Omidvar V."/>
            <person name="Sperschneider J."/>
            <person name="Schwessinger B."/>
            <person name="Raley C."/>
            <person name="Palmer J.M."/>
            <person name="Garnica D."/>
            <person name="Upadhyaya N."/>
            <person name="Rathjen J."/>
            <person name="Taylor J.M."/>
            <person name="Park R.F."/>
            <person name="Dodds P.N."/>
            <person name="Hirsch C.D."/>
            <person name="Kianian S.F."/>
            <person name="Figueroa M."/>
        </authorList>
    </citation>
    <scope>NUCLEOTIDE SEQUENCE [LARGE SCALE GENOMIC DNA]</scope>
    <source>
        <strain evidence="2">12SD80</strain>
    </source>
</reference>
<feature type="compositionally biased region" description="Low complexity" evidence="1">
    <location>
        <begin position="161"/>
        <end position="172"/>
    </location>
</feature>
<evidence type="ECO:0000256" key="1">
    <source>
        <dbReference type="SAM" id="MobiDB-lite"/>
    </source>
</evidence>
<comment type="caution">
    <text evidence="2">The sequence shown here is derived from an EMBL/GenBank/DDBJ whole genome shotgun (WGS) entry which is preliminary data.</text>
</comment>
<name>A0A2N5U2R5_9BASI</name>
<dbReference type="Proteomes" id="UP000235392">
    <property type="component" value="Unassembled WGS sequence"/>
</dbReference>
<feature type="region of interest" description="Disordered" evidence="1">
    <location>
        <begin position="161"/>
        <end position="225"/>
    </location>
</feature>
<protein>
    <submittedName>
        <fullName evidence="2">Uncharacterized protein</fullName>
    </submittedName>
</protein>
<dbReference type="AlphaFoldDB" id="A0A2N5U2R5"/>
<feature type="compositionally biased region" description="Basic and acidic residues" evidence="1">
    <location>
        <begin position="189"/>
        <end position="213"/>
    </location>
</feature>
<evidence type="ECO:0000313" key="3">
    <source>
        <dbReference type="Proteomes" id="UP000235392"/>
    </source>
</evidence>
<sequence>MWIATSRFWASKRLGNGGSTGSGRLAYAGGGEGCTWDGASRVRFVPDSAEASVVDCSALLRGQVIRATDRAQSVSARCPSTLSTKPTASAPSSLTTFPLLPASSTGWPSPAPRKCELIVHHKDCPPLINNPAVKNQMIAGNPLVIQQVKHINRNDSSLLSLTPGLPSSSDPSCVSTGPLASQPLNPKNAKMESEKAVKEEARLEAQRNTDNRSIHPTTVTAPGSDPKSVPWLWLF</sequence>
<dbReference type="EMBL" id="PGCI01000255">
    <property type="protein sequence ID" value="PLW32002.1"/>
    <property type="molecule type" value="Genomic_DNA"/>
</dbReference>
<organism evidence="2 3">
    <name type="scientific">Puccinia coronata f. sp. avenae</name>
    <dbReference type="NCBI Taxonomy" id="200324"/>
    <lineage>
        <taxon>Eukaryota</taxon>
        <taxon>Fungi</taxon>
        <taxon>Dikarya</taxon>
        <taxon>Basidiomycota</taxon>
        <taxon>Pucciniomycotina</taxon>
        <taxon>Pucciniomycetes</taxon>
        <taxon>Pucciniales</taxon>
        <taxon>Pucciniaceae</taxon>
        <taxon>Puccinia</taxon>
    </lineage>
</organism>
<accession>A0A2N5U2R5</accession>
<feature type="compositionally biased region" description="Polar residues" evidence="1">
    <location>
        <begin position="173"/>
        <end position="185"/>
    </location>
</feature>